<reference evidence="1 2" key="2">
    <citation type="submission" date="2018-11" db="EMBL/GenBank/DDBJ databases">
        <authorList>
            <consortium name="Pathogen Informatics"/>
        </authorList>
    </citation>
    <scope>NUCLEOTIDE SEQUENCE [LARGE SCALE GENOMIC DNA]</scope>
    <source>
        <strain evidence="1">Dakar</strain>
        <strain evidence="2">Dakar, Senegal</strain>
    </source>
</reference>
<organism evidence="3">
    <name type="scientific">Schistosoma curassoni</name>
    <dbReference type="NCBI Taxonomy" id="6186"/>
    <lineage>
        <taxon>Eukaryota</taxon>
        <taxon>Metazoa</taxon>
        <taxon>Spiralia</taxon>
        <taxon>Lophotrochozoa</taxon>
        <taxon>Platyhelminthes</taxon>
        <taxon>Trematoda</taxon>
        <taxon>Digenea</taxon>
        <taxon>Strigeidida</taxon>
        <taxon>Schistosomatoidea</taxon>
        <taxon>Schistosomatidae</taxon>
        <taxon>Schistosoma</taxon>
    </lineage>
</organism>
<dbReference type="Proteomes" id="UP000279833">
    <property type="component" value="Unassembled WGS sequence"/>
</dbReference>
<accession>A0A183KGD8</accession>
<evidence type="ECO:0000313" key="3">
    <source>
        <dbReference type="WBParaSite" id="SCUD_0001408801-mRNA-1"/>
    </source>
</evidence>
<evidence type="ECO:0000313" key="2">
    <source>
        <dbReference type="Proteomes" id="UP000279833"/>
    </source>
</evidence>
<dbReference type="EMBL" id="UZAK01036398">
    <property type="protein sequence ID" value="VDP55211.1"/>
    <property type="molecule type" value="Genomic_DNA"/>
</dbReference>
<proteinExistence type="predicted"/>
<protein>
    <submittedName>
        <fullName evidence="1 3">Uncharacterized protein</fullName>
    </submittedName>
</protein>
<name>A0A183KGD8_9TREM</name>
<gene>
    <name evidence="1" type="ORF">SCUD_LOCUS14085</name>
</gene>
<reference evidence="3" key="1">
    <citation type="submission" date="2016-06" db="UniProtKB">
        <authorList>
            <consortium name="WormBaseParasite"/>
        </authorList>
    </citation>
    <scope>IDENTIFICATION</scope>
</reference>
<sequence length="37" mass="4231">MMVGEVVVVEAVVLDVHVNSLYNCSYHTQMKVNMDLY</sequence>
<dbReference type="AlphaFoldDB" id="A0A183KGD8"/>
<keyword evidence="2" id="KW-1185">Reference proteome</keyword>
<evidence type="ECO:0000313" key="1">
    <source>
        <dbReference type="EMBL" id="VDP55211.1"/>
    </source>
</evidence>
<dbReference type="WBParaSite" id="SCUD_0001408801-mRNA-1">
    <property type="protein sequence ID" value="SCUD_0001408801-mRNA-1"/>
    <property type="gene ID" value="SCUD_0001408801"/>
</dbReference>